<proteinExistence type="predicted"/>
<name>A0ABW9RLU9_9BACT</name>
<evidence type="ECO:0000313" key="2">
    <source>
        <dbReference type="Proteomes" id="UP000798808"/>
    </source>
</evidence>
<protein>
    <recommendedName>
        <fullName evidence="3">Secreted protein</fullName>
    </recommendedName>
</protein>
<evidence type="ECO:0008006" key="3">
    <source>
        <dbReference type="Google" id="ProtNLM"/>
    </source>
</evidence>
<dbReference type="RefSeq" id="WP_155170998.1">
    <property type="nucleotide sequence ID" value="NZ_BAAAFL010000012.1"/>
</dbReference>
<comment type="caution">
    <text evidence="1">The sequence shown here is derived from an EMBL/GenBank/DDBJ whole genome shotgun (WGS) entry which is preliminary data.</text>
</comment>
<accession>A0ABW9RLU9</accession>
<dbReference type="Proteomes" id="UP000798808">
    <property type="component" value="Unassembled WGS sequence"/>
</dbReference>
<sequence>MQRHFSRQLLTLPLSVVTVHGVCGETYRTTSDTIYPEPTLVEGVGGKYAFRKLSNFLPACFYNRSHHFSNPLQTILT</sequence>
<keyword evidence="2" id="KW-1185">Reference proteome</keyword>
<reference evidence="1 2" key="1">
    <citation type="submission" date="2019-02" db="EMBL/GenBank/DDBJ databases">
        <authorList>
            <person name="Goldberg S.R."/>
            <person name="Haltli B.A."/>
            <person name="Correa H."/>
            <person name="Russell K.G."/>
        </authorList>
    </citation>
    <scope>NUCLEOTIDE SEQUENCE [LARGE SCALE GENOMIC DNA]</scope>
    <source>
        <strain evidence="1 2">JCM 16186</strain>
    </source>
</reference>
<evidence type="ECO:0000313" key="1">
    <source>
        <dbReference type="EMBL" id="MTI24961.1"/>
    </source>
</evidence>
<dbReference type="EMBL" id="SMLW01000470">
    <property type="protein sequence ID" value="MTI24961.1"/>
    <property type="molecule type" value="Genomic_DNA"/>
</dbReference>
<organism evidence="1 2">
    <name type="scientific">Fulvivirga kasyanovii</name>
    <dbReference type="NCBI Taxonomy" id="396812"/>
    <lineage>
        <taxon>Bacteria</taxon>
        <taxon>Pseudomonadati</taxon>
        <taxon>Bacteroidota</taxon>
        <taxon>Cytophagia</taxon>
        <taxon>Cytophagales</taxon>
        <taxon>Fulvivirgaceae</taxon>
        <taxon>Fulvivirga</taxon>
    </lineage>
</organism>
<gene>
    <name evidence="1" type="ORF">E1163_08415</name>
</gene>